<protein>
    <submittedName>
        <fullName evidence="3">Nucleotidyltransferase domain-containing protein</fullName>
    </submittedName>
</protein>
<evidence type="ECO:0000256" key="1">
    <source>
        <dbReference type="SAM" id="MobiDB-lite"/>
    </source>
</evidence>
<dbReference type="RefSeq" id="WP_268917251.1">
    <property type="nucleotide sequence ID" value="NZ_JAPTMY010000011.1"/>
</dbReference>
<dbReference type="EMBL" id="JAPTMY010000011">
    <property type="protein sequence ID" value="MCZ0857717.1"/>
    <property type="molecule type" value="Genomic_DNA"/>
</dbReference>
<sequence>MRSEVPAAAECAFGPVAIGREHEGSDIDLLFHMDEPTGLADLSHPEPGLEVILGVDVNAVPDSALTPFMESRVMSEAVPLWLLRAELPKRSSTKHRSFLPRAAGTARDAAVTDPLRHGTARDMVRAGFRQPSRCLDTSRASQKSCARARPRPAEHLRTAANGEPHMGEKGIRK</sequence>
<dbReference type="CDD" id="cd05403">
    <property type="entry name" value="NT_KNTase_like"/>
    <property type="match status" value="1"/>
</dbReference>
<dbReference type="Gene3D" id="3.30.460.10">
    <property type="entry name" value="Beta Polymerase, domain 2"/>
    <property type="match status" value="1"/>
</dbReference>
<name>A0ABT4I7J8_9ACTO</name>
<evidence type="ECO:0000313" key="4">
    <source>
        <dbReference type="Proteomes" id="UP001072034"/>
    </source>
</evidence>
<organism evidence="3 4">
    <name type="scientific">Actinomyces israelii</name>
    <dbReference type="NCBI Taxonomy" id="1659"/>
    <lineage>
        <taxon>Bacteria</taxon>
        <taxon>Bacillati</taxon>
        <taxon>Actinomycetota</taxon>
        <taxon>Actinomycetes</taxon>
        <taxon>Actinomycetales</taxon>
        <taxon>Actinomycetaceae</taxon>
        <taxon>Actinomyces</taxon>
    </lineage>
</organism>
<evidence type="ECO:0000313" key="3">
    <source>
        <dbReference type="EMBL" id="MCZ0857717.1"/>
    </source>
</evidence>
<dbReference type="InterPro" id="IPR043519">
    <property type="entry name" value="NT_sf"/>
</dbReference>
<dbReference type="Pfam" id="PF01909">
    <property type="entry name" value="NTP_transf_2"/>
    <property type="match status" value="1"/>
</dbReference>
<gene>
    <name evidence="3" type="ORF">OHJ16_06630</name>
</gene>
<proteinExistence type="predicted"/>
<keyword evidence="4" id="KW-1185">Reference proteome</keyword>
<comment type="caution">
    <text evidence="3">The sequence shown here is derived from an EMBL/GenBank/DDBJ whole genome shotgun (WGS) entry which is preliminary data.</text>
</comment>
<reference evidence="3" key="1">
    <citation type="submission" date="2022-10" db="EMBL/GenBank/DDBJ databases">
        <title>Genome sequence of Actinomyces israelii ATCC 10048.</title>
        <authorList>
            <person name="Watt R.M."/>
            <person name="Tong W.M."/>
        </authorList>
    </citation>
    <scope>NUCLEOTIDE SEQUENCE</scope>
    <source>
        <strain evidence="3">ATCC 10048</strain>
    </source>
</reference>
<feature type="region of interest" description="Disordered" evidence="1">
    <location>
        <begin position="133"/>
        <end position="173"/>
    </location>
</feature>
<dbReference type="InterPro" id="IPR002934">
    <property type="entry name" value="Polymerase_NTP_transf_dom"/>
</dbReference>
<evidence type="ECO:0000259" key="2">
    <source>
        <dbReference type="Pfam" id="PF01909"/>
    </source>
</evidence>
<dbReference type="SUPFAM" id="SSF81301">
    <property type="entry name" value="Nucleotidyltransferase"/>
    <property type="match status" value="1"/>
</dbReference>
<dbReference type="Proteomes" id="UP001072034">
    <property type="component" value="Unassembled WGS sequence"/>
</dbReference>
<accession>A0ABT4I7J8</accession>
<feature type="domain" description="Polymerase nucleotidyl transferase" evidence="2">
    <location>
        <begin position="11"/>
        <end position="77"/>
    </location>
</feature>